<dbReference type="GO" id="GO:0005794">
    <property type="term" value="C:Golgi apparatus"/>
    <property type="evidence" value="ECO:0007669"/>
    <property type="project" value="TreeGrafter"/>
</dbReference>
<organism evidence="6 7">
    <name type="scientific">Ambispora gerdemannii</name>
    <dbReference type="NCBI Taxonomy" id="144530"/>
    <lineage>
        <taxon>Eukaryota</taxon>
        <taxon>Fungi</taxon>
        <taxon>Fungi incertae sedis</taxon>
        <taxon>Mucoromycota</taxon>
        <taxon>Glomeromycotina</taxon>
        <taxon>Glomeromycetes</taxon>
        <taxon>Archaeosporales</taxon>
        <taxon>Ambisporaceae</taxon>
        <taxon>Ambispora</taxon>
    </lineage>
</organism>
<reference evidence="6" key="1">
    <citation type="submission" date="2021-06" db="EMBL/GenBank/DDBJ databases">
        <authorList>
            <person name="Kallberg Y."/>
            <person name="Tangrot J."/>
            <person name="Rosling A."/>
        </authorList>
    </citation>
    <scope>NUCLEOTIDE SEQUENCE</scope>
    <source>
        <strain evidence="6">MT106</strain>
    </source>
</reference>
<dbReference type="AlphaFoldDB" id="A0A9N8VBV7"/>
<protein>
    <submittedName>
        <fullName evidence="6">9241_t:CDS:1</fullName>
    </submittedName>
</protein>
<feature type="region of interest" description="Disordered" evidence="3">
    <location>
        <begin position="700"/>
        <end position="756"/>
    </location>
</feature>
<feature type="compositionally biased region" description="Polar residues" evidence="3">
    <location>
        <begin position="738"/>
        <end position="752"/>
    </location>
</feature>
<dbReference type="InterPro" id="IPR045820">
    <property type="entry name" value="CLEC16A/TT9_C"/>
</dbReference>
<evidence type="ECO:0000313" key="7">
    <source>
        <dbReference type="Proteomes" id="UP000789831"/>
    </source>
</evidence>
<dbReference type="Proteomes" id="UP000789831">
    <property type="component" value="Unassembled WGS sequence"/>
</dbReference>
<dbReference type="Pfam" id="PF19439">
    <property type="entry name" value="CLEC16A_C"/>
    <property type="match status" value="1"/>
</dbReference>
<evidence type="ECO:0000256" key="1">
    <source>
        <dbReference type="ARBA" id="ARBA00006441"/>
    </source>
</evidence>
<evidence type="ECO:0000259" key="4">
    <source>
        <dbReference type="Pfam" id="PF09758"/>
    </source>
</evidence>
<dbReference type="Pfam" id="PF09758">
    <property type="entry name" value="FPL"/>
    <property type="match status" value="1"/>
</dbReference>
<dbReference type="OrthoDB" id="294052at2759"/>
<dbReference type="InterPro" id="IPR039272">
    <property type="entry name" value="CLEC16A/TT9"/>
</dbReference>
<dbReference type="GO" id="GO:0016197">
    <property type="term" value="P:endosomal transport"/>
    <property type="evidence" value="ECO:0007669"/>
    <property type="project" value="TreeGrafter"/>
</dbReference>
<proteinExistence type="inferred from homology"/>
<dbReference type="GO" id="GO:1901096">
    <property type="term" value="P:regulation of autophagosome maturation"/>
    <property type="evidence" value="ECO:0007669"/>
    <property type="project" value="TreeGrafter"/>
</dbReference>
<comment type="similarity">
    <text evidence="1">Belongs to the CLEC16A/gop-1 family.</text>
</comment>
<dbReference type="GO" id="GO:0006914">
    <property type="term" value="P:autophagy"/>
    <property type="evidence" value="ECO:0007669"/>
    <property type="project" value="UniProtKB-KW"/>
</dbReference>
<feature type="domain" description="FPL" evidence="4">
    <location>
        <begin position="82"/>
        <end position="152"/>
    </location>
</feature>
<feature type="compositionally biased region" description="Acidic residues" evidence="3">
    <location>
        <begin position="715"/>
        <end position="735"/>
    </location>
</feature>
<feature type="domain" description="CLEC16A/TT9 C-terminal" evidence="5">
    <location>
        <begin position="230"/>
        <end position="323"/>
    </location>
</feature>
<evidence type="ECO:0000259" key="5">
    <source>
        <dbReference type="Pfam" id="PF19439"/>
    </source>
</evidence>
<accession>A0A9N8VBV7</accession>
<dbReference type="EMBL" id="CAJVPL010000085">
    <property type="protein sequence ID" value="CAG8444308.1"/>
    <property type="molecule type" value="Genomic_DNA"/>
</dbReference>
<gene>
    <name evidence="6" type="ORF">AGERDE_LOCUS1300</name>
</gene>
<comment type="caution">
    <text evidence="6">The sequence shown here is derived from an EMBL/GenBank/DDBJ whole genome shotgun (WGS) entry which is preliminary data.</text>
</comment>
<evidence type="ECO:0000256" key="2">
    <source>
        <dbReference type="ARBA" id="ARBA00023006"/>
    </source>
</evidence>
<name>A0A9N8VBV7_9GLOM</name>
<sequence>MISYLEWLPTTINNLGYNNNNNGFLIYPSTASARPRQSMFVRWMSRVPKIDKYSLENLRHLGDLLEQYIIDTYDDEKIVETIKEITQILIWGDQHKPAILEYVKLNRGYFFEQDMHYDFLRILEMTKSPLVTKQLLQTMNILFENIHDLTSLCEYSEAIKFFNSEESMIRVAVRTVTLNIFAVNDMTTQEFILDRKVAPYFSNLVYFIANHASTMNELSKEPYQNHHHSKIDYYIAEHSDIFYYINDIINLNIEKINEVLTHHLVELLLKPFYADSLVREELLPPSKQQVIRISPVIALALLCHVLHIFRYQPLVTSMVAMLFSDTSHELNYATPPSSLPSSEHTSSMTSGSRNLYREAILDFLTPDEESDDSEFCDLATLPALCLIYMSCRNHAIAPEVLINTAVYPQKLLMETLTSSSGGLLNDLSFSIDTVSMASSVISSLQEKTFFSETGERTEKSDALFAAALKQSAKNENNHHHDHKPRYNNMVIPEIRIFFADDDYYDDVKNKNENNHNHIETLASPRVNYRRELISKLVLILCEHYNRCRPITLQMATELLLELIYYDGSGESLSDEQTRMMAQTECNLQEDMKYYFVEYPNFPLELVESALMESKFNGDKLVGNIIMDAKILFPPLPPVPPPPISITPSRTPPVQLKKDYREDEDILQTLKTLHLIRQCRKLLSRQGRSASDREFDTEFDTEFDIEFDKEDRQDPDSNDVQDNDEEEDLMFQDDETQQERLQNAKELSSSATVNADDAEEAKILQRKKEVLDILGIQHLFL</sequence>
<evidence type="ECO:0000256" key="3">
    <source>
        <dbReference type="SAM" id="MobiDB-lite"/>
    </source>
</evidence>
<dbReference type="GO" id="GO:0007034">
    <property type="term" value="P:vacuolar transport"/>
    <property type="evidence" value="ECO:0007669"/>
    <property type="project" value="TreeGrafter"/>
</dbReference>
<keyword evidence="7" id="KW-1185">Reference proteome</keyword>
<evidence type="ECO:0000313" key="6">
    <source>
        <dbReference type="EMBL" id="CAG8444308.1"/>
    </source>
</evidence>
<dbReference type="InterPro" id="IPR019155">
    <property type="entry name" value="CLEC16A/TT9_N"/>
</dbReference>
<dbReference type="GO" id="GO:0005770">
    <property type="term" value="C:late endosome"/>
    <property type="evidence" value="ECO:0007669"/>
    <property type="project" value="TreeGrafter"/>
</dbReference>
<dbReference type="PANTHER" id="PTHR21481">
    <property type="entry name" value="PROTEIN CLEC16A"/>
    <property type="match status" value="1"/>
</dbReference>
<dbReference type="PANTHER" id="PTHR21481:SF0">
    <property type="entry name" value="PROTEIN CLEC16A"/>
    <property type="match status" value="1"/>
</dbReference>
<keyword evidence="2" id="KW-0072">Autophagy</keyword>